<dbReference type="InterPro" id="IPR013783">
    <property type="entry name" value="Ig-like_fold"/>
</dbReference>
<dbReference type="Pfam" id="PF05345">
    <property type="entry name" value="He_PIG"/>
    <property type="match status" value="1"/>
</dbReference>
<feature type="domain" description="C3H1-type" evidence="3">
    <location>
        <begin position="46"/>
        <end position="70"/>
    </location>
</feature>
<dbReference type="InterPro" id="IPR000571">
    <property type="entry name" value="Znf_CCCH"/>
</dbReference>
<feature type="compositionally biased region" description="Basic and acidic residues" evidence="2">
    <location>
        <begin position="575"/>
        <end position="593"/>
    </location>
</feature>
<sequence>MAKVEEAEEFLESSDDEEAGPGYATLAREGPKESTGSVGHPDGCTPCTFYCFTRRGCNRGADCKFCHMTHQSKLQQRREAWKKQQREKRKLMRGFAHKDEAAPEVPRPQVVRKKPLADEVPNVGTSIKSVVFTYTPSRLTLTTGQQTDIRPALFGPTATRRFTVLSRLPDGLMLDSQTGTISGVPVTGSSWETFFVQVEMMDGQSAQASLEIEVVDFSRGGFVMGHISEVAPGRFMLVVYKPEDDGGKPANPDRPRFSGRSDALRSDDLRAASAHVREQEAKKLGKQPHFPVSDGTSVPAVPAVRAERREDSGGLMWRVACGVREQKHLEMKLQQSTIPVHLLVDHMNMSYGSRQTDPLFLQSGGPFGALLGQTGPFLGSGEAPDGRISGAALDRRCAQRAHDDAALGECVLTEDPGERWWSQLVGLRDLKCHPGDFPERCAAKAPRSRRLRDARLYRPGRQCSVPEFRASRPCQSQGRSRRVPRRSSAPVPTCDAQNGKAEQSGFKSFKGWAHGQRYSDIARPLNSLLQYVEVNLTAVRKILKKFDKKIPPEFRMQKASDYKATGSLLSTPSGPEDRRADAATGHRDSRGECGLDGAHLSTWAGDPRGVVRGAEASRFGRLAPRATGGRTGPGQTGQIAAERDLAVGVWRAWRWWRWVDDVFGYSKGKIDVYAKPMTTGEADDRLPPGADLVLRVFQILTGLKKLCVLLMSCPLMAVHPRKNTVHIYCATTDAGSSEMGARKVIRADTMDDPNCIFIECTCLEHAQHLVALSVLKAADRCLKGFREWTYYSSLATLVNVCRDVSKQLFRAWTEAYGAESAKKCVRTLFPKACSGRWSGCDRPEQRLLQCGKDMLAPILASVLKTKMSKSDDGDTKSKSHPSINDIAIEETKAYAEKMGRWRKRSLSTVQDTLFWRVMEVMHTSRKPLTHLHSFLQQRQLNQWNHVAQLATGKALSISEEFLDIWPRLTQFQCMVEGEDEEPEESQFIRNFAFFSCVTC</sequence>
<feature type="zinc finger region" description="C3H1-type" evidence="1">
    <location>
        <begin position="46"/>
        <end position="70"/>
    </location>
</feature>
<dbReference type="Gene3D" id="2.60.40.10">
    <property type="entry name" value="Immunoglobulins"/>
    <property type="match status" value="1"/>
</dbReference>
<keyword evidence="1" id="KW-0862">Zinc</keyword>
<feature type="region of interest" description="Disordered" evidence="2">
    <location>
        <begin position="1"/>
        <end position="39"/>
    </location>
</feature>
<organism evidence="4 5">
    <name type="scientific">Durusdinium trenchii</name>
    <dbReference type="NCBI Taxonomy" id="1381693"/>
    <lineage>
        <taxon>Eukaryota</taxon>
        <taxon>Sar</taxon>
        <taxon>Alveolata</taxon>
        <taxon>Dinophyceae</taxon>
        <taxon>Suessiales</taxon>
        <taxon>Symbiodiniaceae</taxon>
        <taxon>Durusdinium</taxon>
    </lineage>
</organism>
<keyword evidence="5" id="KW-1185">Reference proteome</keyword>
<proteinExistence type="predicted"/>
<evidence type="ECO:0000259" key="3">
    <source>
        <dbReference type="PROSITE" id="PS50103"/>
    </source>
</evidence>
<reference evidence="4 5" key="1">
    <citation type="submission" date="2024-02" db="EMBL/GenBank/DDBJ databases">
        <authorList>
            <person name="Chen Y."/>
            <person name="Shah S."/>
            <person name="Dougan E. K."/>
            <person name="Thang M."/>
            <person name="Chan C."/>
        </authorList>
    </citation>
    <scope>NUCLEOTIDE SEQUENCE [LARGE SCALE GENOMIC DNA]</scope>
</reference>
<dbReference type="InterPro" id="IPR015919">
    <property type="entry name" value="Cadherin-like_sf"/>
</dbReference>
<dbReference type="Proteomes" id="UP001642484">
    <property type="component" value="Unassembled WGS sequence"/>
</dbReference>
<feature type="region of interest" description="Disordered" evidence="2">
    <location>
        <begin position="561"/>
        <end position="594"/>
    </location>
</feature>
<evidence type="ECO:0000256" key="1">
    <source>
        <dbReference type="PROSITE-ProRule" id="PRU00723"/>
    </source>
</evidence>
<feature type="region of interest" description="Disordered" evidence="2">
    <location>
        <begin position="244"/>
        <end position="297"/>
    </location>
</feature>
<feature type="compositionally biased region" description="Basic and acidic residues" evidence="2">
    <location>
        <begin position="244"/>
        <end position="256"/>
    </location>
</feature>
<dbReference type="EMBL" id="CAXAMN010021407">
    <property type="protein sequence ID" value="CAK9059257.1"/>
    <property type="molecule type" value="Genomic_DNA"/>
</dbReference>
<protein>
    <recommendedName>
        <fullName evidence="3">C3H1-type domain-containing protein</fullName>
    </recommendedName>
</protein>
<evidence type="ECO:0000313" key="4">
    <source>
        <dbReference type="EMBL" id="CAK9059257.1"/>
    </source>
</evidence>
<accession>A0ABP0N855</accession>
<name>A0ABP0N855_9DINO</name>
<keyword evidence="1" id="KW-0479">Metal-binding</keyword>
<feature type="compositionally biased region" description="Acidic residues" evidence="2">
    <location>
        <begin position="1"/>
        <end position="19"/>
    </location>
</feature>
<evidence type="ECO:0000313" key="5">
    <source>
        <dbReference type="Proteomes" id="UP001642484"/>
    </source>
</evidence>
<dbReference type="SUPFAM" id="SSF49313">
    <property type="entry name" value="Cadherin-like"/>
    <property type="match status" value="1"/>
</dbReference>
<dbReference type="PROSITE" id="PS50103">
    <property type="entry name" value="ZF_C3H1"/>
    <property type="match status" value="1"/>
</dbReference>
<evidence type="ECO:0000256" key="2">
    <source>
        <dbReference type="SAM" id="MobiDB-lite"/>
    </source>
</evidence>
<feature type="region of interest" description="Disordered" evidence="2">
    <location>
        <begin position="468"/>
        <end position="502"/>
    </location>
</feature>
<keyword evidence="1" id="KW-0863">Zinc-finger</keyword>
<comment type="caution">
    <text evidence="4">The sequence shown here is derived from an EMBL/GenBank/DDBJ whole genome shotgun (WGS) entry which is preliminary data.</text>
</comment>
<feature type="compositionally biased region" description="Basic and acidic residues" evidence="2">
    <location>
        <begin position="262"/>
        <end position="283"/>
    </location>
</feature>
<gene>
    <name evidence="4" type="ORF">CCMP2556_LOCUS29191</name>
</gene>